<evidence type="ECO:0000256" key="1">
    <source>
        <dbReference type="SAM" id="MobiDB-lite"/>
    </source>
</evidence>
<dbReference type="SUPFAM" id="SSF50630">
    <property type="entry name" value="Acid proteases"/>
    <property type="match status" value="1"/>
</dbReference>
<evidence type="ECO:0000259" key="2">
    <source>
        <dbReference type="Pfam" id="PF05618"/>
    </source>
</evidence>
<evidence type="ECO:0000313" key="3">
    <source>
        <dbReference type="EMBL" id="WPL15835.1"/>
    </source>
</evidence>
<accession>A0ABZ0S8I9</accession>
<name>A0ABZ0S8I9_9GAMM</name>
<dbReference type="Pfam" id="PF05618">
    <property type="entry name" value="Zn_protease"/>
    <property type="match status" value="1"/>
</dbReference>
<organism evidence="3 4">
    <name type="scientific">Thiorhodovibrio winogradskyi</name>
    <dbReference type="NCBI Taxonomy" id="77007"/>
    <lineage>
        <taxon>Bacteria</taxon>
        <taxon>Pseudomonadati</taxon>
        <taxon>Pseudomonadota</taxon>
        <taxon>Gammaproteobacteria</taxon>
        <taxon>Chromatiales</taxon>
        <taxon>Chromatiaceae</taxon>
        <taxon>Thiorhodovibrio</taxon>
    </lineage>
</organism>
<feature type="region of interest" description="Disordered" evidence="1">
    <location>
        <begin position="1"/>
        <end position="22"/>
    </location>
</feature>
<feature type="domain" description="Retropepsin-like aspartic endopeptidase" evidence="2">
    <location>
        <begin position="28"/>
        <end position="161"/>
    </location>
</feature>
<keyword evidence="4" id="KW-1185">Reference proteome</keyword>
<evidence type="ECO:0000313" key="4">
    <source>
        <dbReference type="Proteomes" id="UP001432180"/>
    </source>
</evidence>
<dbReference type="PANTHER" id="PTHR38037:SF1">
    <property type="entry name" value="ATP-DEPENDENT ZINC PROTEASE DOMAIN-CONTAINING PROTEIN-RELATED"/>
    <property type="match status" value="1"/>
</dbReference>
<dbReference type="Proteomes" id="UP001432180">
    <property type="component" value="Chromosome"/>
</dbReference>
<protein>
    <recommendedName>
        <fullName evidence="2">Retropepsin-like aspartic endopeptidase domain-containing protein</fullName>
    </recommendedName>
</protein>
<dbReference type="EMBL" id="CP121472">
    <property type="protein sequence ID" value="WPL15835.1"/>
    <property type="molecule type" value="Genomic_DNA"/>
</dbReference>
<dbReference type="PANTHER" id="PTHR38037">
    <property type="entry name" value="ZN_PROTEASE DOMAIN-CONTAINING PROTEIN"/>
    <property type="match status" value="1"/>
</dbReference>
<feature type="compositionally biased region" description="Low complexity" evidence="1">
    <location>
        <begin position="8"/>
        <end position="22"/>
    </location>
</feature>
<gene>
    <name evidence="3" type="ORF">Thiowin_00752</name>
</gene>
<dbReference type="InterPro" id="IPR021109">
    <property type="entry name" value="Peptidase_aspartic_dom_sf"/>
</dbReference>
<dbReference type="InterPro" id="IPR008503">
    <property type="entry name" value="Asp_endopeptidase"/>
</dbReference>
<proteinExistence type="predicted"/>
<sequence>MPMPRPDASASSPTGSPSGSPSGARLGILGWREWASLPELGLPLIKAKLDTGARTSALHAFDLDTESDSEGHLWARFAVHPLQDRLDLVIQCRALVLDQRLVSDSGGHREQRLVIATQLRLGRDSWPIELTLTNRDTMRFRMLIGRTALAGRALIDSGHSFALGQPQDAIGYYQSLPDETTN</sequence>
<reference evidence="3 4" key="1">
    <citation type="journal article" date="2023" name="Microorganisms">
        <title>Thiorhodovibrio frisius and Trv. litoralis spp. nov., Two Novel Members from a Clade of Fastidious Purple Sulfur Bacteria That Exhibit Unique Red-Shifted Light-Harvesting Capabilities.</title>
        <authorList>
            <person name="Methner A."/>
            <person name="Kuzyk S.B."/>
            <person name="Petersen J."/>
            <person name="Bauer S."/>
            <person name="Brinkmann H."/>
            <person name="Sichau K."/>
            <person name="Wanner G."/>
            <person name="Wolf J."/>
            <person name="Neumann-Schaal M."/>
            <person name="Henke P."/>
            <person name="Tank M."/>
            <person name="Sproer C."/>
            <person name="Bunk B."/>
            <person name="Overmann J."/>
        </authorList>
    </citation>
    <scope>NUCLEOTIDE SEQUENCE [LARGE SCALE GENOMIC DNA]</scope>
    <source>
        <strain evidence="3 4">DSM 6702</strain>
    </source>
</reference>
<dbReference type="Gene3D" id="2.40.70.10">
    <property type="entry name" value="Acid Proteases"/>
    <property type="match status" value="1"/>
</dbReference>